<reference evidence="1" key="1">
    <citation type="submission" date="2017-04" db="EMBL/GenBank/DDBJ databases">
        <title>Unveiling RNA virosphere associated with marine microorganisms.</title>
        <authorList>
            <person name="Urayama S."/>
            <person name="Takaki Y."/>
            <person name="Nishi S."/>
            <person name="Yoshida Y."/>
            <person name="Deguchi S."/>
            <person name="Takai K."/>
            <person name="Nunoura T."/>
        </authorList>
    </citation>
    <scope>NUCLEOTIDE SEQUENCE</scope>
</reference>
<dbReference type="EMBL" id="BDQA01000512">
    <property type="protein sequence ID" value="GBH21993.1"/>
    <property type="molecule type" value="Genomic_RNA"/>
</dbReference>
<name>A0A2V0R9L2_9ZZZZ</name>
<dbReference type="AlphaFoldDB" id="A0A2V0R9L2"/>
<comment type="caution">
    <text evidence="1">The sequence shown here is derived from an EMBL/GenBank/DDBJ whole genome shotgun (WGS) entry which is preliminary data.</text>
</comment>
<organism evidence="1">
    <name type="scientific">viral metagenome</name>
    <dbReference type="NCBI Taxonomy" id="1070528"/>
    <lineage>
        <taxon>unclassified sequences</taxon>
        <taxon>metagenomes</taxon>
        <taxon>organismal metagenomes</taxon>
    </lineage>
</organism>
<proteinExistence type="predicted"/>
<accession>A0A2V0R9L2</accession>
<dbReference type="SUPFAM" id="SSF52540">
    <property type="entry name" value="P-loop containing nucleoside triphosphate hydrolases"/>
    <property type="match status" value="1"/>
</dbReference>
<dbReference type="InterPro" id="IPR027417">
    <property type="entry name" value="P-loop_NTPase"/>
</dbReference>
<protein>
    <submittedName>
        <fullName evidence="1">Uncharacterized protein</fullName>
    </submittedName>
</protein>
<sequence>MKMGQGFEPNVIVMPMGFGKTTLARTFPEAFIDVDDIYKASESFDAKGKALRREALKTGDWTEVNQIHSDRLREYYTTGPGAEAPHRMLLMHSAPDHAFKGLDAAFLANKIYYADQIPQSDVLARVWARIPKDQPSDEKTQTMELAATNYSDFEARKRHYEEFKVSHLVEYAHNLLRAHEESDDWATFLMKVQSGSFN</sequence>
<evidence type="ECO:0000313" key="1">
    <source>
        <dbReference type="EMBL" id="GBH21993.1"/>
    </source>
</evidence>